<dbReference type="Proteomes" id="UP001469553">
    <property type="component" value="Unassembled WGS sequence"/>
</dbReference>
<comment type="caution">
    <text evidence="2">The sequence shown here is derived from an EMBL/GenBank/DDBJ whole genome shotgun (WGS) entry which is preliminary data.</text>
</comment>
<evidence type="ECO:0000313" key="2">
    <source>
        <dbReference type="EMBL" id="MEQ2289102.1"/>
    </source>
</evidence>
<reference evidence="2 3" key="1">
    <citation type="submission" date="2021-06" db="EMBL/GenBank/DDBJ databases">
        <authorList>
            <person name="Palmer J.M."/>
        </authorList>
    </citation>
    <scope>NUCLEOTIDE SEQUENCE [LARGE SCALE GENOMIC DNA]</scope>
    <source>
        <strain evidence="2 3">AS_MEX2019</strain>
        <tissue evidence="2">Muscle</tissue>
    </source>
</reference>
<keyword evidence="3" id="KW-1185">Reference proteome</keyword>
<dbReference type="EMBL" id="JAHRIP010022224">
    <property type="protein sequence ID" value="MEQ2289102.1"/>
    <property type="molecule type" value="Genomic_DNA"/>
</dbReference>
<sequence length="344" mass="36823">MSEGVRLSTPASHVSVFTGASLSGWGGTCQSQTVGAQWPNHMSLHINMLELLTVWKVTQHFTSLLSGSACSDPHRQQSGSSLHKSPGGCALGSAAKQFQAAAALGVHEPALHQSSVHPRRPEQRSGHLVQRWSSSRGLESLPRADCSDLEQIRESSSGSFRHTGKRTMPVVVFTEPTGGSTVRSGCLCSKPVAENTPLCFSSSSADPAAPGSGPRGTALSDSRSPRAQKRAMVSEPAAAGVRSPVAAAVERGCIPKGRRGDQERPRVRSASLGLAAERERLERLGLLHDSGRMSRLYHSVIRIKLGSFSALVCREWRGALFMSIRLCAVIPPAADEQKFIFQHH</sequence>
<feature type="region of interest" description="Disordered" evidence="1">
    <location>
        <begin position="112"/>
        <end position="134"/>
    </location>
</feature>
<protein>
    <submittedName>
        <fullName evidence="2">Uncharacterized protein</fullName>
    </submittedName>
</protein>
<feature type="compositionally biased region" description="Low complexity" evidence="1">
    <location>
        <begin position="202"/>
        <end position="216"/>
    </location>
</feature>
<evidence type="ECO:0000256" key="1">
    <source>
        <dbReference type="SAM" id="MobiDB-lite"/>
    </source>
</evidence>
<accession>A0ABV0Y5U8</accession>
<organism evidence="2 3">
    <name type="scientific">Ameca splendens</name>
    <dbReference type="NCBI Taxonomy" id="208324"/>
    <lineage>
        <taxon>Eukaryota</taxon>
        <taxon>Metazoa</taxon>
        <taxon>Chordata</taxon>
        <taxon>Craniata</taxon>
        <taxon>Vertebrata</taxon>
        <taxon>Euteleostomi</taxon>
        <taxon>Actinopterygii</taxon>
        <taxon>Neopterygii</taxon>
        <taxon>Teleostei</taxon>
        <taxon>Neoteleostei</taxon>
        <taxon>Acanthomorphata</taxon>
        <taxon>Ovalentaria</taxon>
        <taxon>Atherinomorphae</taxon>
        <taxon>Cyprinodontiformes</taxon>
        <taxon>Goodeidae</taxon>
        <taxon>Ameca</taxon>
    </lineage>
</organism>
<name>A0ABV0Y5U8_9TELE</name>
<proteinExistence type="predicted"/>
<feature type="region of interest" description="Disordered" evidence="1">
    <location>
        <begin position="202"/>
        <end position="229"/>
    </location>
</feature>
<evidence type="ECO:0000313" key="3">
    <source>
        <dbReference type="Proteomes" id="UP001469553"/>
    </source>
</evidence>
<gene>
    <name evidence="2" type="ORF">AMECASPLE_029621</name>
</gene>